<dbReference type="SUPFAM" id="SSF53474">
    <property type="entry name" value="alpha/beta-Hydrolases"/>
    <property type="match status" value="1"/>
</dbReference>
<feature type="non-terminal residue" evidence="3">
    <location>
        <position position="183"/>
    </location>
</feature>
<dbReference type="PANTHER" id="PTHR44590">
    <property type="entry name" value="CARBOXYLIC ESTER HYDROLASE-RELATED"/>
    <property type="match status" value="1"/>
</dbReference>
<proteinExistence type="predicted"/>
<dbReference type="Gene3D" id="3.40.50.1820">
    <property type="entry name" value="alpha/beta hydrolase"/>
    <property type="match status" value="1"/>
</dbReference>
<gene>
    <name evidence="3" type="ORF">g.53244</name>
</gene>
<dbReference type="InterPro" id="IPR029058">
    <property type="entry name" value="AB_hydrolase_fold"/>
</dbReference>
<dbReference type="PANTHER" id="PTHR44590:SF3">
    <property type="entry name" value="CARBOXYLESTERASE TYPE B DOMAIN-CONTAINING PROTEIN"/>
    <property type="match status" value="1"/>
</dbReference>
<accession>A0A1B6KJQ4</accession>
<dbReference type="Pfam" id="PF00135">
    <property type="entry name" value="COesterase"/>
    <property type="match status" value="1"/>
</dbReference>
<protein>
    <recommendedName>
        <fullName evidence="2">Carboxylesterase type B domain-containing protein</fullName>
    </recommendedName>
</protein>
<dbReference type="EMBL" id="GEBQ01028294">
    <property type="protein sequence ID" value="JAT11683.1"/>
    <property type="molecule type" value="Transcribed_RNA"/>
</dbReference>
<evidence type="ECO:0000256" key="1">
    <source>
        <dbReference type="ARBA" id="ARBA00023180"/>
    </source>
</evidence>
<sequence>SSKGNRTWDVTPDCVDYLGDILTSVELESSRQYFLEHDITVYTYLFKYTSPRSLSFSLIPRAIPEKAALLIGSGASHTDDLGFLFKSNMSQIPFTPPTAEDEAFMEKLLQAWTTFAKTGNPNCKQHGTKWQQDSVQTPVTCTLEKSGRWLTANSYQRGWIFGRWLTANSYQRGWIFGRWLTAN</sequence>
<feature type="non-terminal residue" evidence="3">
    <location>
        <position position="1"/>
    </location>
</feature>
<organism evidence="3">
    <name type="scientific">Graphocephala atropunctata</name>
    <dbReference type="NCBI Taxonomy" id="36148"/>
    <lineage>
        <taxon>Eukaryota</taxon>
        <taxon>Metazoa</taxon>
        <taxon>Ecdysozoa</taxon>
        <taxon>Arthropoda</taxon>
        <taxon>Hexapoda</taxon>
        <taxon>Insecta</taxon>
        <taxon>Pterygota</taxon>
        <taxon>Neoptera</taxon>
        <taxon>Paraneoptera</taxon>
        <taxon>Hemiptera</taxon>
        <taxon>Auchenorrhyncha</taxon>
        <taxon>Membracoidea</taxon>
        <taxon>Cicadellidae</taxon>
        <taxon>Cicadellinae</taxon>
        <taxon>Cicadellini</taxon>
        <taxon>Graphocephala</taxon>
    </lineage>
</organism>
<name>A0A1B6KJQ4_9HEMI</name>
<feature type="domain" description="Carboxylesterase type B" evidence="2">
    <location>
        <begin position="10"/>
        <end position="133"/>
    </location>
</feature>
<keyword evidence="1" id="KW-0325">Glycoprotein</keyword>
<evidence type="ECO:0000259" key="2">
    <source>
        <dbReference type="Pfam" id="PF00135"/>
    </source>
</evidence>
<reference evidence="3" key="1">
    <citation type="submission" date="2015-11" db="EMBL/GenBank/DDBJ databases">
        <title>De novo transcriptome assembly of four potential Pierce s Disease insect vectors from Arizona vineyards.</title>
        <authorList>
            <person name="Tassone E.E."/>
        </authorList>
    </citation>
    <scope>NUCLEOTIDE SEQUENCE</scope>
</reference>
<dbReference type="InterPro" id="IPR002018">
    <property type="entry name" value="CarbesteraseB"/>
</dbReference>
<evidence type="ECO:0000313" key="3">
    <source>
        <dbReference type="EMBL" id="JAT11683.1"/>
    </source>
</evidence>
<dbReference type="AlphaFoldDB" id="A0A1B6KJQ4"/>